<gene>
    <name evidence="1" type="ORF">SAMD00023353_4900910</name>
</gene>
<protein>
    <submittedName>
        <fullName evidence="1">Uncharacterized protein</fullName>
    </submittedName>
</protein>
<sequence>MSRLLWTHNLDWEVAWLLMTARQTQDDTVRYILVCMAAIVASEPSTFVSKMGSSREDGSPYTVDDLRGFCAPRLHECVGDGMLWFYTGIYLKYRNSMSGEAMNAAITEKLDSYIVVSQTAGWSICYLQ</sequence>
<dbReference type="EMBL" id="DF977494">
    <property type="protein sequence ID" value="GAW26791.1"/>
    <property type="molecule type" value="Genomic_DNA"/>
</dbReference>
<proteinExistence type="predicted"/>
<accession>A0A1S8A9P1</accession>
<reference evidence="1" key="1">
    <citation type="submission" date="2016-03" db="EMBL/GenBank/DDBJ databases">
        <title>Draft genome sequence of Rosellinia necatrix.</title>
        <authorList>
            <person name="Kanematsu S."/>
        </authorList>
    </citation>
    <scope>NUCLEOTIDE SEQUENCE [LARGE SCALE GENOMIC DNA]</scope>
    <source>
        <strain evidence="1">W97</strain>
    </source>
</reference>
<dbReference type="Proteomes" id="UP000054516">
    <property type="component" value="Unassembled WGS sequence"/>
</dbReference>
<evidence type="ECO:0000313" key="2">
    <source>
        <dbReference type="Proteomes" id="UP000054516"/>
    </source>
</evidence>
<dbReference type="OrthoDB" id="4758810at2759"/>
<keyword evidence="2" id="KW-1185">Reference proteome</keyword>
<dbReference type="AlphaFoldDB" id="A0A1S8A9P1"/>
<evidence type="ECO:0000313" key="1">
    <source>
        <dbReference type="EMBL" id="GAW26791.1"/>
    </source>
</evidence>
<name>A0A1S8A9P1_ROSNE</name>
<organism evidence="1">
    <name type="scientific">Rosellinia necatrix</name>
    <name type="common">White root-rot fungus</name>
    <dbReference type="NCBI Taxonomy" id="77044"/>
    <lineage>
        <taxon>Eukaryota</taxon>
        <taxon>Fungi</taxon>
        <taxon>Dikarya</taxon>
        <taxon>Ascomycota</taxon>
        <taxon>Pezizomycotina</taxon>
        <taxon>Sordariomycetes</taxon>
        <taxon>Xylariomycetidae</taxon>
        <taxon>Xylariales</taxon>
        <taxon>Xylariaceae</taxon>
        <taxon>Rosellinia</taxon>
    </lineage>
</organism>